<evidence type="ECO:0000313" key="9">
    <source>
        <dbReference type="EMBL" id="KAF2840562.1"/>
    </source>
</evidence>
<feature type="domain" description="Zn(2)-C6 fungal-type" evidence="8">
    <location>
        <begin position="260"/>
        <end position="288"/>
    </location>
</feature>
<dbReference type="SMART" id="SM00066">
    <property type="entry name" value="GAL4"/>
    <property type="match status" value="1"/>
</dbReference>
<dbReference type="Pfam" id="PF00172">
    <property type="entry name" value="Zn_clus"/>
    <property type="match status" value="1"/>
</dbReference>
<dbReference type="PANTHER" id="PTHR36206">
    <property type="entry name" value="ASPERCRYPTIN BIOSYNTHESIS CLUSTER-SPECIFIC TRANSCRIPTION REGULATOR ATNN-RELATED"/>
    <property type="match status" value="1"/>
</dbReference>
<proteinExistence type="predicted"/>
<feature type="compositionally biased region" description="Basic and acidic residues" evidence="7">
    <location>
        <begin position="1"/>
        <end position="18"/>
    </location>
</feature>
<dbReference type="SUPFAM" id="SSF57701">
    <property type="entry name" value="Zn2/Cys6 DNA-binding domain"/>
    <property type="match status" value="1"/>
</dbReference>
<feature type="compositionally biased region" description="Low complexity" evidence="7">
    <location>
        <begin position="203"/>
        <end position="220"/>
    </location>
</feature>
<feature type="compositionally biased region" description="Polar residues" evidence="7">
    <location>
        <begin position="19"/>
        <end position="31"/>
    </location>
</feature>
<evidence type="ECO:0000256" key="7">
    <source>
        <dbReference type="SAM" id="MobiDB-lite"/>
    </source>
</evidence>
<gene>
    <name evidence="9" type="ORF">M501DRAFT_608220</name>
</gene>
<dbReference type="InterPro" id="IPR052360">
    <property type="entry name" value="Transcr_Regulatory_Proteins"/>
</dbReference>
<evidence type="ECO:0000313" key="10">
    <source>
        <dbReference type="Proteomes" id="UP000799429"/>
    </source>
</evidence>
<dbReference type="CDD" id="cd00067">
    <property type="entry name" value="GAL4"/>
    <property type="match status" value="1"/>
</dbReference>
<evidence type="ECO:0000256" key="4">
    <source>
        <dbReference type="ARBA" id="ARBA00023125"/>
    </source>
</evidence>
<feature type="region of interest" description="Disordered" evidence="7">
    <location>
        <begin position="1"/>
        <end position="266"/>
    </location>
</feature>
<dbReference type="PROSITE" id="PS00463">
    <property type="entry name" value="ZN2_CY6_FUNGAL_1"/>
    <property type="match status" value="1"/>
</dbReference>
<organism evidence="9 10">
    <name type="scientific">Patellaria atrata CBS 101060</name>
    <dbReference type="NCBI Taxonomy" id="1346257"/>
    <lineage>
        <taxon>Eukaryota</taxon>
        <taxon>Fungi</taxon>
        <taxon>Dikarya</taxon>
        <taxon>Ascomycota</taxon>
        <taxon>Pezizomycotina</taxon>
        <taxon>Dothideomycetes</taxon>
        <taxon>Dothideomycetes incertae sedis</taxon>
        <taxon>Patellariales</taxon>
        <taxon>Patellariaceae</taxon>
        <taxon>Patellaria</taxon>
    </lineage>
</organism>
<comment type="caution">
    <text evidence="9">The sequence shown here is derived from an EMBL/GenBank/DDBJ whole genome shotgun (WGS) entry which is preliminary data.</text>
</comment>
<dbReference type="GO" id="GO:0003677">
    <property type="term" value="F:DNA binding"/>
    <property type="evidence" value="ECO:0007669"/>
    <property type="project" value="UniProtKB-KW"/>
</dbReference>
<dbReference type="EMBL" id="MU006092">
    <property type="protein sequence ID" value="KAF2840562.1"/>
    <property type="molecule type" value="Genomic_DNA"/>
</dbReference>
<keyword evidence="4" id="KW-0238">DNA-binding</keyword>
<dbReference type="PANTHER" id="PTHR36206:SF12">
    <property type="entry name" value="ASPERCRYPTIN BIOSYNTHESIS CLUSTER-SPECIFIC TRANSCRIPTION REGULATOR ATNN-RELATED"/>
    <property type="match status" value="1"/>
</dbReference>
<dbReference type="PROSITE" id="PS50048">
    <property type="entry name" value="ZN2_CY6_FUNGAL_2"/>
    <property type="match status" value="1"/>
</dbReference>
<keyword evidence="3" id="KW-0805">Transcription regulation</keyword>
<protein>
    <recommendedName>
        <fullName evidence="8">Zn(2)-C6 fungal-type domain-containing protein</fullName>
    </recommendedName>
</protein>
<keyword evidence="5" id="KW-0804">Transcription</keyword>
<keyword evidence="1" id="KW-0479">Metal-binding</keyword>
<evidence type="ECO:0000256" key="6">
    <source>
        <dbReference type="ARBA" id="ARBA00023242"/>
    </source>
</evidence>
<evidence type="ECO:0000256" key="2">
    <source>
        <dbReference type="ARBA" id="ARBA00022833"/>
    </source>
</evidence>
<evidence type="ECO:0000256" key="3">
    <source>
        <dbReference type="ARBA" id="ARBA00023015"/>
    </source>
</evidence>
<keyword evidence="2" id="KW-0862">Zinc</keyword>
<name>A0A9P4SEX1_9PEZI</name>
<feature type="compositionally biased region" description="Basic and acidic residues" evidence="7">
    <location>
        <begin position="143"/>
        <end position="152"/>
    </location>
</feature>
<dbReference type="Proteomes" id="UP000799429">
    <property type="component" value="Unassembled WGS sequence"/>
</dbReference>
<evidence type="ECO:0000259" key="8">
    <source>
        <dbReference type="PROSITE" id="PS50048"/>
    </source>
</evidence>
<dbReference type="OrthoDB" id="25818at2759"/>
<sequence>MDTEGNSRGDPERQERLQDSSAGFTAVNGQDSPVRGVPSHPVGSDLHARSRQGSSEHRPLETKPMAQDPEGWAFTPRNVDKGTTRENQGPQKNDLPISSPGKRKRADSEAEEDSGSAISPYDVGSSSSGQIRQRMDSYASNGPRRESTETAEHAAPGSARQPRVDERSEPHPIPYTHQDVDNNKESGSWYHRERVESPGSDIQLAEALQRDAQAQQQSRANGDGGNESTSPQAPNGSGVQLDPNAKNKRKRMFSNRTKTGCQTCRRRKKKCDEQKPECSNCIRGGFVCEGYTVKTAWSKPGTLTKQPIPLQSKEGYPDQNNMYPKSVTSFSDAYFSRPREENFEHHSGYATSHPYIISSNSIANSVIVSHRDHPASNST</sequence>
<dbReference type="InterPro" id="IPR036864">
    <property type="entry name" value="Zn2-C6_fun-type_DNA-bd_sf"/>
</dbReference>
<reference evidence="9" key="1">
    <citation type="journal article" date="2020" name="Stud. Mycol.">
        <title>101 Dothideomycetes genomes: a test case for predicting lifestyles and emergence of pathogens.</title>
        <authorList>
            <person name="Haridas S."/>
            <person name="Albert R."/>
            <person name="Binder M."/>
            <person name="Bloem J."/>
            <person name="Labutti K."/>
            <person name="Salamov A."/>
            <person name="Andreopoulos B."/>
            <person name="Baker S."/>
            <person name="Barry K."/>
            <person name="Bills G."/>
            <person name="Bluhm B."/>
            <person name="Cannon C."/>
            <person name="Castanera R."/>
            <person name="Culley D."/>
            <person name="Daum C."/>
            <person name="Ezra D."/>
            <person name="Gonzalez J."/>
            <person name="Henrissat B."/>
            <person name="Kuo A."/>
            <person name="Liang C."/>
            <person name="Lipzen A."/>
            <person name="Lutzoni F."/>
            <person name="Magnuson J."/>
            <person name="Mondo S."/>
            <person name="Nolan M."/>
            <person name="Ohm R."/>
            <person name="Pangilinan J."/>
            <person name="Park H.-J."/>
            <person name="Ramirez L."/>
            <person name="Alfaro M."/>
            <person name="Sun H."/>
            <person name="Tritt A."/>
            <person name="Yoshinaga Y."/>
            <person name="Zwiers L.-H."/>
            <person name="Turgeon B."/>
            <person name="Goodwin S."/>
            <person name="Spatafora J."/>
            <person name="Crous P."/>
            <person name="Grigoriev I."/>
        </authorList>
    </citation>
    <scope>NUCLEOTIDE SEQUENCE</scope>
    <source>
        <strain evidence="9">CBS 101060</strain>
    </source>
</reference>
<evidence type="ECO:0000256" key="1">
    <source>
        <dbReference type="ARBA" id="ARBA00022723"/>
    </source>
</evidence>
<feature type="compositionally biased region" description="Polar residues" evidence="7">
    <location>
        <begin position="226"/>
        <end position="238"/>
    </location>
</feature>
<accession>A0A9P4SEX1</accession>
<keyword evidence="10" id="KW-1185">Reference proteome</keyword>
<dbReference type="GO" id="GO:0008270">
    <property type="term" value="F:zinc ion binding"/>
    <property type="evidence" value="ECO:0007669"/>
    <property type="project" value="InterPro"/>
</dbReference>
<dbReference type="GO" id="GO:0000981">
    <property type="term" value="F:DNA-binding transcription factor activity, RNA polymerase II-specific"/>
    <property type="evidence" value="ECO:0007669"/>
    <property type="project" value="InterPro"/>
</dbReference>
<evidence type="ECO:0000256" key="5">
    <source>
        <dbReference type="ARBA" id="ARBA00023163"/>
    </source>
</evidence>
<dbReference type="Gene3D" id="4.10.240.10">
    <property type="entry name" value="Zn(2)-C6 fungal-type DNA-binding domain"/>
    <property type="match status" value="1"/>
</dbReference>
<keyword evidence="6" id="KW-0539">Nucleus</keyword>
<dbReference type="AlphaFoldDB" id="A0A9P4SEX1"/>
<feature type="compositionally biased region" description="Basic and acidic residues" evidence="7">
    <location>
        <begin position="178"/>
        <end position="196"/>
    </location>
</feature>
<dbReference type="InterPro" id="IPR001138">
    <property type="entry name" value="Zn2Cys6_DnaBD"/>
</dbReference>